<name>A0A8J3EPP0_9BACL</name>
<dbReference type="SUPFAM" id="SSF161098">
    <property type="entry name" value="MetI-like"/>
    <property type="match status" value="1"/>
</dbReference>
<evidence type="ECO:0000256" key="7">
    <source>
        <dbReference type="RuleBase" id="RU363032"/>
    </source>
</evidence>
<feature type="transmembrane region" description="Helical" evidence="7">
    <location>
        <begin position="200"/>
        <end position="225"/>
    </location>
</feature>
<dbReference type="InterPro" id="IPR000515">
    <property type="entry name" value="MetI-like"/>
</dbReference>
<protein>
    <submittedName>
        <fullName evidence="9">Sugar ABC transporter permease</fullName>
    </submittedName>
</protein>
<dbReference type="PROSITE" id="PS50928">
    <property type="entry name" value="ABC_TM1"/>
    <property type="match status" value="1"/>
</dbReference>
<comment type="caution">
    <text evidence="9">The sequence shown here is derived from an EMBL/GenBank/DDBJ whole genome shotgun (WGS) entry which is preliminary data.</text>
</comment>
<dbReference type="InterPro" id="IPR035906">
    <property type="entry name" value="MetI-like_sf"/>
</dbReference>
<reference evidence="9" key="2">
    <citation type="submission" date="2020-09" db="EMBL/GenBank/DDBJ databases">
        <authorList>
            <person name="Sun Q."/>
            <person name="Zhou Y."/>
        </authorList>
    </citation>
    <scope>NUCLEOTIDE SEQUENCE</scope>
    <source>
        <strain evidence="9">CGMCC 1.12777</strain>
    </source>
</reference>
<evidence type="ECO:0000256" key="5">
    <source>
        <dbReference type="ARBA" id="ARBA00022989"/>
    </source>
</evidence>
<proteinExistence type="inferred from homology"/>
<evidence type="ECO:0000256" key="2">
    <source>
        <dbReference type="ARBA" id="ARBA00022448"/>
    </source>
</evidence>
<accession>A0A8J3EPP0</accession>
<feature type="transmembrane region" description="Helical" evidence="7">
    <location>
        <begin position="257"/>
        <end position="277"/>
    </location>
</feature>
<feature type="transmembrane region" description="Helical" evidence="7">
    <location>
        <begin position="12"/>
        <end position="38"/>
    </location>
</feature>
<keyword evidence="5 7" id="KW-1133">Transmembrane helix</keyword>
<keyword evidence="4 7" id="KW-0812">Transmembrane</keyword>
<dbReference type="CDD" id="cd06261">
    <property type="entry name" value="TM_PBP2"/>
    <property type="match status" value="1"/>
</dbReference>
<feature type="transmembrane region" description="Helical" evidence="7">
    <location>
        <begin position="71"/>
        <end position="91"/>
    </location>
</feature>
<feature type="transmembrane region" description="Helical" evidence="7">
    <location>
        <begin position="151"/>
        <end position="179"/>
    </location>
</feature>
<feature type="domain" description="ABC transmembrane type-1" evidence="8">
    <location>
        <begin position="67"/>
        <end position="278"/>
    </location>
</feature>
<evidence type="ECO:0000256" key="3">
    <source>
        <dbReference type="ARBA" id="ARBA00022475"/>
    </source>
</evidence>
<evidence type="ECO:0000313" key="9">
    <source>
        <dbReference type="EMBL" id="GGH89102.1"/>
    </source>
</evidence>
<comment type="subcellular location">
    <subcellularLocation>
        <location evidence="1 7">Cell membrane</location>
        <topology evidence="1 7">Multi-pass membrane protein</topology>
    </subcellularLocation>
</comment>
<organism evidence="9 10">
    <name type="scientific">Pullulanibacillus pueri</name>
    <dbReference type="NCBI Taxonomy" id="1437324"/>
    <lineage>
        <taxon>Bacteria</taxon>
        <taxon>Bacillati</taxon>
        <taxon>Bacillota</taxon>
        <taxon>Bacilli</taxon>
        <taxon>Bacillales</taxon>
        <taxon>Sporolactobacillaceae</taxon>
        <taxon>Pullulanibacillus</taxon>
    </lineage>
</organism>
<keyword evidence="6 7" id="KW-0472">Membrane</keyword>
<dbReference type="PANTHER" id="PTHR30193">
    <property type="entry name" value="ABC TRANSPORTER PERMEASE PROTEIN"/>
    <property type="match status" value="1"/>
</dbReference>
<dbReference type="GO" id="GO:0005886">
    <property type="term" value="C:plasma membrane"/>
    <property type="evidence" value="ECO:0007669"/>
    <property type="project" value="UniProtKB-SubCell"/>
</dbReference>
<comment type="similarity">
    <text evidence="7">Belongs to the binding-protein-dependent transport system permease family.</text>
</comment>
<keyword evidence="2 7" id="KW-0813">Transport</keyword>
<evidence type="ECO:0000256" key="6">
    <source>
        <dbReference type="ARBA" id="ARBA00023136"/>
    </source>
</evidence>
<evidence type="ECO:0000259" key="8">
    <source>
        <dbReference type="PROSITE" id="PS50928"/>
    </source>
</evidence>
<dbReference type="Proteomes" id="UP000656813">
    <property type="component" value="Unassembled WGS sequence"/>
</dbReference>
<dbReference type="AlphaFoldDB" id="A0A8J3EPP0"/>
<evidence type="ECO:0000313" key="10">
    <source>
        <dbReference type="Proteomes" id="UP000656813"/>
    </source>
</evidence>
<reference evidence="9" key="1">
    <citation type="journal article" date="2014" name="Int. J. Syst. Evol. Microbiol.">
        <title>Complete genome sequence of Corynebacterium casei LMG S-19264T (=DSM 44701T), isolated from a smear-ripened cheese.</title>
        <authorList>
            <consortium name="US DOE Joint Genome Institute (JGI-PGF)"/>
            <person name="Walter F."/>
            <person name="Albersmeier A."/>
            <person name="Kalinowski J."/>
            <person name="Ruckert C."/>
        </authorList>
    </citation>
    <scope>NUCLEOTIDE SEQUENCE</scope>
    <source>
        <strain evidence="9">CGMCC 1.12777</strain>
    </source>
</reference>
<dbReference type="GO" id="GO:0055085">
    <property type="term" value="P:transmembrane transport"/>
    <property type="evidence" value="ECO:0007669"/>
    <property type="project" value="InterPro"/>
</dbReference>
<feature type="transmembrane region" description="Helical" evidence="7">
    <location>
        <begin position="103"/>
        <end position="123"/>
    </location>
</feature>
<keyword evidence="10" id="KW-1185">Reference proteome</keyword>
<keyword evidence="3" id="KW-1003">Cell membrane</keyword>
<dbReference type="InterPro" id="IPR051393">
    <property type="entry name" value="ABC_transporter_permease"/>
</dbReference>
<sequence length="290" mass="33225">MKDRKRTMWGYLFITPQLIGLLCFSLIPVIYAIVLSFMEWNGFGDKHFVGFANYITQFKDHVFWKSIINTLYYMILTIPVGIALSLILAIALNRIRGKNIYRVFYFMPVVTSMVSIAVIWMWLLNGKFGILNQLLSVVGITGPDWLTDTQWVMVSIAMLSIWASVGYNMVIFLAGLQGIPNSYYEAAEIDGARPFQKFRYITFPMVSPTTFFITIMSIIGSFQVFDQAYVMTNGGPAKASYTIVYHIFHQGFEKFDMGLASSASVILFVIILAFTLIQFKLQKRWVHYED</sequence>
<evidence type="ECO:0000256" key="4">
    <source>
        <dbReference type="ARBA" id="ARBA00022692"/>
    </source>
</evidence>
<evidence type="ECO:0000256" key="1">
    <source>
        <dbReference type="ARBA" id="ARBA00004651"/>
    </source>
</evidence>
<dbReference type="Pfam" id="PF00528">
    <property type="entry name" value="BPD_transp_1"/>
    <property type="match status" value="1"/>
</dbReference>
<dbReference type="EMBL" id="BMFV01000068">
    <property type="protein sequence ID" value="GGH89102.1"/>
    <property type="molecule type" value="Genomic_DNA"/>
</dbReference>
<dbReference type="PANTHER" id="PTHR30193:SF37">
    <property type="entry name" value="INNER MEMBRANE ABC TRANSPORTER PERMEASE PROTEIN YCJO"/>
    <property type="match status" value="1"/>
</dbReference>
<dbReference type="Gene3D" id="1.10.3720.10">
    <property type="entry name" value="MetI-like"/>
    <property type="match status" value="1"/>
</dbReference>
<gene>
    <name evidence="9" type="ORF">GCM10007096_42930</name>
</gene>
<dbReference type="RefSeq" id="WP_188499446.1">
    <property type="nucleotide sequence ID" value="NZ_BMFV01000068.1"/>
</dbReference>